<dbReference type="VEuPathDB" id="VectorBase:AALB014412"/>
<accession>A0A182FXP5</accession>
<reference evidence="1 2" key="1">
    <citation type="journal article" date="2017" name="G3 (Bethesda)">
        <title>The Physical Genome Mapping of Anopheles albimanus Corrected Scaffold Misassemblies and Identified Interarm Rearrangements in Genus Anopheles.</title>
        <authorList>
            <person name="Artemov G.N."/>
            <person name="Peery A.N."/>
            <person name="Jiang X."/>
            <person name="Tu Z."/>
            <person name="Stegniy V.N."/>
            <person name="Sharakhova M.V."/>
            <person name="Sharakhov I.V."/>
        </authorList>
    </citation>
    <scope>NUCLEOTIDE SEQUENCE [LARGE SCALE GENOMIC DNA]</scope>
    <source>
        <strain evidence="1 2">ALBI9_A</strain>
    </source>
</reference>
<evidence type="ECO:0000313" key="1">
    <source>
        <dbReference type="EnsemblMetazoa" id="AALB014412-PA"/>
    </source>
</evidence>
<sequence length="50" mass="5459">MSWLTRNVSTVAALARVRGFFFGWPPSESAANRARCGIDAMVLVLCCDVL</sequence>
<protein>
    <submittedName>
        <fullName evidence="1">Uncharacterized protein</fullName>
    </submittedName>
</protein>
<dbReference type="AlphaFoldDB" id="A0A182FXP5"/>
<reference evidence="1" key="2">
    <citation type="submission" date="2022-08" db="UniProtKB">
        <authorList>
            <consortium name="EnsemblMetazoa"/>
        </authorList>
    </citation>
    <scope>IDENTIFICATION</scope>
    <source>
        <strain evidence="1">STECLA/ALBI9_A</strain>
    </source>
</reference>
<evidence type="ECO:0000313" key="2">
    <source>
        <dbReference type="Proteomes" id="UP000069272"/>
    </source>
</evidence>
<dbReference type="EnsemblMetazoa" id="AALB014412-RA">
    <property type="protein sequence ID" value="AALB014412-PA"/>
    <property type="gene ID" value="AALB014412"/>
</dbReference>
<keyword evidence="2" id="KW-1185">Reference proteome</keyword>
<organism evidence="1 2">
    <name type="scientific">Anopheles albimanus</name>
    <name type="common">New world malaria mosquito</name>
    <dbReference type="NCBI Taxonomy" id="7167"/>
    <lineage>
        <taxon>Eukaryota</taxon>
        <taxon>Metazoa</taxon>
        <taxon>Ecdysozoa</taxon>
        <taxon>Arthropoda</taxon>
        <taxon>Hexapoda</taxon>
        <taxon>Insecta</taxon>
        <taxon>Pterygota</taxon>
        <taxon>Neoptera</taxon>
        <taxon>Endopterygota</taxon>
        <taxon>Diptera</taxon>
        <taxon>Nematocera</taxon>
        <taxon>Culicoidea</taxon>
        <taxon>Culicidae</taxon>
        <taxon>Anophelinae</taxon>
        <taxon>Anopheles</taxon>
    </lineage>
</organism>
<dbReference type="Proteomes" id="UP000069272">
    <property type="component" value="Chromosome 3L"/>
</dbReference>
<name>A0A182FXP5_ANOAL</name>
<proteinExistence type="predicted"/>